<proteinExistence type="predicted"/>
<comment type="caution">
    <text evidence="2">The sequence shown here is derived from an EMBL/GenBank/DDBJ whole genome shotgun (WGS) entry which is preliminary data.</text>
</comment>
<protein>
    <recommendedName>
        <fullName evidence="4">Indole-diterpene biosynthesis protein PaxU</fullName>
    </recommendedName>
</protein>
<accession>A0AAE0ICZ3</accession>
<dbReference type="InterPro" id="IPR008547">
    <property type="entry name" value="DUF829_TMEM53"/>
</dbReference>
<dbReference type="EMBL" id="JAUEDM010000003">
    <property type="protein sequence ID" value="KAK3322825.1"/>
    <property type="molecule type" value="Genomic_DNA"/>
</dbReference>
<evidence type="ECO:0000256" key="1">
    <source>
        <dbReference type="SAM" id="Phobius"/>
    </source>
</evidence>
<dbReference type="AlphaFoldDB" id="A0AAE0ICZ3"/>
<name>A0AAE0ICZ3_9PEZI</name>
<evidence type="ECO:0008006" key="4">
    <source>
        <dbReference type="Google" id="ProtNLM"/>
    </source>
</evidence>
<keyword evidence="1" id="KW-0812">Transmembrane</keyword>
<keyword evidence="3" id="KW-1185">Reference proteome</keyword>
<keyword evidence="1" id="KW-0472">Membrane</keyword>
<dbReference type="Pfam" id="PF05705">
    <property type="entry name" value="DUF829"/>
    <property type="match status" value="1"/>
</dbReference>
<evidence type="ECO:0000313" key="2">
    <source>
        <dbReference type="EMBL" id="KAK3322825.1"/>
    </source>
</evidence>
<gene>
    <name evidence="2" type="ORF">B0H66DRAFT_555313</name>
</gene>
<dbReference type="PANTHER" id="PTHR12265:SF40">
    <property type="entry name" value="DUF829-DOMAIN-CONTAINING PROTEIN"/>
    <property type="match status" value="1"/>
</dbReference>
<reference evidence="2" key="1">
    <citation type="journal article" date="2023" name="Mol. Phylogenet. Evol.">
        <title>Genome-scale phylogeny and comparative genomics of the fungal order Sordariales.</title>
        <authorList>
            <person name="Hensen N."/>
            <person name="Bonometti L."/>
            <person name="Westerberg I."/>
            <person name="Brannstrom I.O."/>
            <person name="Guillou S."/>
            <person name="Cros-Aarteil S."/>
            <person name="Calhoun S."/>
            <person name="Haridas S."/>
            <person name="Kuo A."/>
            <person name="Mondo S."/>
            <person name="Pangilinan J."/>
            <person name="Riley R."/>
            <person name="LaButti K."/>
            <person name="Andreopoulos B."/>
            <person name="Lipzen A."/>
            <person name="Chen C."/>
            <person name="Yan M."/>
            <person name="Daum C."/>
            <person name="Ng V."/>
            <person name="Clum A."/>
            <person name="Steindorff A."/>
            <person name="Ohm R.A."/>
            <person name="Martin F."/>
            <person name="Silar P."/>
            <person name="Natvig D.O."/>
            <person name="Lalanne C."/>
            <person name="Gautier V."/>
            <person name="Ament-Velasquez S.L."/>
            <person name="Kruys A."/>
            <person name="Hutchinson M.I."/>
            <person name="Powell A.J."/>
            <person name="Barry K."/>
            <person name="Miller A.N."/>
            <person name="Grigoriev I.V."/>
            <person name="Debuchy R."/>
            <person name="Gladieux P."/>
            <person name="Hiltunen Thoren M."/>
            <person name="Johannesson H."/>
        </authorList>
    </citation>
    <scope>NUCLEOTIDE SEQUENCE</scope>
    <source>
        <strain evidence="2">CBS 118394</strain>
    </source>
</reference>
<keyword evidence="1" id="KW-1133">Transmembrane helix</keyword>
<reference evidence="2" key="2">
    <citation type="submission" date="2023-06" db="EMBL/GenBank/DDBJ databases">
        <authorList>
            <consortium name="Lawrence Berkeley National Laboratory"/>
            <person name="Haridas S."/>
            <person name="Hensen N."/>
            <person name="Bonometti L."/>
            <person name="Westerberg I."/>
            <person name="Brannstrom I.O."/>
            <person name="Guillou S."/>
            <person name="Cros-Aarteil S."/>
            <person name="Calhoun S."/>
            <person name="Kuo A."/>
            <person name="Mondo S."/>
            <person name="Pangilinan J."/>
            <person name="Riley R."/>
            <person name="Labutti K."/>
            <person name="Andreopoulos B."/>
            <person name="Lipzen A."/>
            <person name="Chen C."/>
            <person name="Yanf M."/>
            <person name="Daum C."/>
            <person name="Ng V."/>
            <person name="Clum A."/>
            <person name="Steindorff A."/>
            <person name="Ohm R."/>
            <person name="Martin F."/>
            <person name="Silar P."/>
            <person name="Natvig D."/>
            <person name="Lalanne C."/>
            <person name="Gautier V."/>
            <person name="Ament-Velasquez S.L."/>
            <person name="Kruys A."/>
            <person name="Hutchinson M.I."/>
            <person name="Powell A.J."/>
            <person name="Barry K."/>
            <person name="Miller A.N."/>
            <person name="Grigoriev I.V."/>
            <person name="Debuchy R."/>
            <person name="Gladieux P."/>
            <person name="Thoren M.H."/>
            <person name="Johannesson H."/>
        </authorList>
    </citation>
    <scope>NUCLEOTIDE SEQUENCE</scope>
    <source>
        <strain evidence="2">CBS 118394</strain>
    </source>
</reference>
<dbReference type="Proteomes" id="UP001283341">
    <property type="component" value="Unassembled WGS sequence"/>
</dbReference>
<dbReference type="PANTHER" id="PTHR12265">
    <property type="entry name" value="TRANSMEMBRANE PROTEIN 53"/>
    <property type="match status" value="1"/>
</dbReference>
<feature type="transmembrane region" description="Helical" evidence="1">
    <location>
        <begin position="185"/>
        <end position="210"/>
    </location>
</feature>
<sequence>MSSNAKIANINPLSSMEKLSPEVFVYRPPPTPTPAVNPPTTPSSPKLILITSWTGALDVHIAKYVLKYQSLYPSAQILLVKSTRKLLFRPRLIQSAVIPAVPIIRACFATSPSPLSSPPSRPKLLIHVFSMGGTSTLANILDAYAASDPSDPILPGHVKILDSCPTVFAGNRVATFLSLSLPGRLAGVIAAPLIYALSYFWAGLVAVGLLRDQLAIWGGKLNAEGNAGEVRRAYIYSEADVLVDYTKVEAHADEAEQKGFAVTREKFVASAHVAHARMDENRYWGGVRRVWNGIM</sequence>
<evidence type="ECO:0000313" key="3">
    <source>
        <dbReference type="Proteomes" id="UP001283341"/>
    </source>
</evidence>
<organism evidence="2 3">
    <name type="scientific">Apodospora peruviana</name>
    <dbReference type="NCBI Taxonomy" id="516989"/>
    <lineage>
        <taxon>Eukaryota</taxon>
        <taxon>Fungi</taxon>
        <taxon>Dikarya</taxon>
        <taxon>Ascomycota</taxon>
        <taxon>Pezizomycotina</taxon>
        <taxon>Sordariomycetes</taxon>
        <taxon>Sordariomycetidae</taxon>
        <taxon>Sordariales</taxon>
        <taxon>Lasiosphaeriaceae</taxon>
        <taxon>Apodospora</taxon>
    </lineage>
</organism>